<reference evidence="7" key="1">
    <citation type="submission" date="2022-11" db="EMBL/GenBank/DDBJ databases">
        <title>The whole genome sequencing of pests is an important tool to study the evolution of the plant-insect interaction and insecticide resistance.</title>
        <authorList>
            <person name="Kananovich Y."/>
        </authorList>
    </citation>
    <scope>NUCLEOTIDE SEQUENCE</scope>
    <source>
        <strain evidence="7">BSU_Aph_2016</strain>
    </source>
</reference>
<dbReference type="PANTHER" id="PTHR20982">
    <property type="entry name" value="RIBOSOME RECYCLING FACTOR"/>
    <property type="match status" value="1"/>
</dbReference>
<evidence type="ECO:0000256" key="3">
    <source>
        <dbReference type="ARBA" id="ARBA00022490"/>
    </source>
</evidence>
<comment type="similarity">
    <text evidence="2 6">Belongs to the RRF family.</text>
</comment>
<comment type="subcellular location">
    <subcellularLocation>
        <location evidence="1 6">Cytoplasm</location>
    </subcellularLocation>
</comment>
<evidence type="ECO:0000256" key="6">
    <source>
        <dbReference type="HAMAP-Rule" id="MF_00040"/>
    </source>
</evidence>
<protein>
    <recommendedName>
        <fullName evidence="6">Ribosome-recycling factor</fullName>
        <shortName evidence="6">RRF</shortName>
    </recommendedName>
    <alternativeName>
        <fullName evidence="6">Ribosome-releasing factor</fullName>
    </alternativeName>
</protein>
<dbReference type="PANTHER" id="PTHR20982:SF3">
    <property type="entry name" value="MITOCHONDRIAL RIBOSOME RECYCLING FACTOR PSEUDO 1"/>
    <property type="match status" value="1"/>
</dbReference>
<dbReference type="RefSeq" id="WP_158360537.1">
    <property type="nucleotide sequence ID" value="NZ_CP034897.1"/>
</dbReference>
<name>A0A4D6XMX2_9GAMM</name>
<evidence type="ECO:0000313" key="8">
    <source>
        <dbReference type="Proteomes" id="UP001163441"/>
    </source>
</evidence>
<proteinExistence type="inferred from homology"/>
<dbReference type="GO" id="GO:0002184">
    <property type="term" value="P:cytoplasmic translational termination"/>
    <property type="evidence" value="ECO:0007669"/>
    <property type="project" value="TreeGrafter"/>
</dbReference>
<dbReference type="Gene3D" id="3.30.1360.40">
    <property type="match status" value="1"/>
</dbReference>
<sequence>MINQLYIKIKKKMEVCIKNFQIQVNNIKTGRASPELLNSVYVEYFGSKIPLRQISNIIVEDYHTLRINVFDSSNTSLINKAILNSNFDLNPIVHGKDIIVPIPSLTEERRKHLIKIIKSNAENTRIYIRNIRRDANEKIKVYLKNKIIGEDQERSSQNKIQKMTDEYIKQVEIILTLKEKELMKF</sequence>
<dbReference type="NCBIfam" id="TIGR00496">
    <property type="entry name" value="frr"/>
    <property type="match status" value="1"/>
</dbReference>
<keyword evidence="3 6" id="KW-0963">Cytoplasm</keyword>
<evidence type="ECO:0000313" key="7">
    <source>
        <dbReference type="EMBL" id="WAI17998.1"/>
    </source>
</evidence>
<evidence type="ECO:0000256" key="1">
    <source>
        <dbReference type="ARBA" id="ARBA00004496"/>
    </source>
</evidence>
<comment type="function">
    <text evidence="5 6">Responsible for the release of ribosomes from messenger RNA at the termination of protein biosynthesis. May increase the efficiency of translation by recycling ribosomes from one round of translation to another.</text>
</comment>
<dbReference type="InterPro" id="IPR023584">
    <property type="entry name" value="Ribosome_recyc_fac_dom"/>
</dbReference>
<dbReference type="GO" id="GO:0005829">
    <property type="term" value="C:cytosol"/>
    <property type="evidence" value="ECO:0007669"/>
    <property type="project" value="GOC"/>
</dbReference>
<dbReference type="EMBL" id="CP113403">
    <property type="protein sequence ID" value="WAI17998.1"/>
    <property type="molecule type" value="Genomic_DNA"/>
</dbReference>
<dbReference type="HAMAP" id="MF_00040">
    <property type="entry name" value="RRF"/>
    <property type="match status" value="1"/>
</dbReference>
<dbReference type="InterPro" id="IPR002661">
    <property type="entry name" value="Ribosome_recyc_fac"/>
</dbReference>
<accession>A0A4D6XMX2</accession>
<dbReference type="FunFam" id="3.30.1360.40:FF:000001">
    <property type="entry name" value="Ribosome-recycling factor"/>
    <property type="match status" value="1"/>
</dbReference>
<dbReference type="GO" id="GO:0043023">
    <property type="term" value="F:ribosomal large subunit binding"/>
    <property type="evidence" value="ECO:0007669"/>
    <property type="project" value="TreeGrafter"/>
</dbReference>
<organism evidence="7 8">
    <name type="scientific">Buchnera aphidicola</name>
    <name type="common">Aphis craccivora</name>
    <dbReference type="NCBI Taxonomy" id="466616"/>
    <lineage>
        <taxon>Bacteria</taxon>
        <taxon>Pseudomonadati</taxon>
        <taxon>Pseudomonadota</taxon>
        <taxon>Gammaproteobacteria</taxon>
        <taxon>Enterobacterales</taxon>
        <taxon>Erwiniaceae</taxon>
        <taxon>Buchnera</taxon>
    </lineage>
</organism>
<dbReference type="Pfam" id="PF01765">
    <property type="entry name" value="RRF"/>
    <property type="match status" value="1"/>
</dbReference>
<dbReference type="Gene3D" id="1.10.132.20">
    <property type="entry name" value="Ribosome-recycling factor"/>
    <property type="match status" value="1"/>
</dbReference>
<dbReference type="OrthoDB" id="9804006at2"/>
<evidence type="ECO:0000256" key="4">
    <source>
        <dbReference type="ARBA" id="ARBA00022917"/>
    </source>
</evidence>
<evidence type="ECO:0000256" key="5">
    <source>
        <dbReference type="ARBA" id="ARBA00025050"/>
    </source>
</evidence>
<dbReference type="FunFam" id="1.10.132.20:FF:000001">
    <property type="entry name" value="Ribosome-recycling factor"/>
    <property type="match status" value="1"/>
</dbReference>
<evidence type="ECO:0000256" key="2">
    <source>
        <dbReference type="ARBA" id="ARBA00005912"/>
    </source>
</evidence>
<dbReference type="SUPFAM" id="SSF55194">
    <property type="entry name" value="Ribosome recycling factor, RRF"/>
    <property type="match status" value="1"/>
</dbReference>
<dbReference type="AlphaFoldDB" id="A0A4D6XMX2"/>
<gene>
    <name evidence="6 7" type="primary">frr</name>
    <name evidence="7" type="ORF">OWM53_01205</name>
</gene>
<keyword evidence="4 6" id="KW-0648">Protein biosynthesis</keyword>
<dbReference type="Proteomes" id="UP001163441">
    <property type="component" value="Chromosome"/>
</dbReference>
<dbReference type="InterPro" id="IPR036191">
    <property type="entry name" value="RRF_sf"/>
</dbReference>
<dbReference type="CDD" id="cd00520">
    <property type="entry name" value="RRF"/>
    <property type="match status" value="1"/>
</dbReference>